<dbReference type="PANTHER" id="PTHR36801">
    <property type="entry name" value="OS06G0150200 PROTEIN"/>
    <property type="match status" value="1"/>
</dbReference>
<feature type="transmembrane region" description="Helical" evidence="2">
    <location>
        <begin position="97"/>
        <end position="119"/>
    </location>
</feature>
<evidence type="ECO:0000313" key="3">
    <source>
        <dbReference type="EMBL" id="KAJ8448820.1"/>
    </source>
</evidence>
<gene>
    <name evidence="3" type="ORF">Cgig2_011441</name>
</gene>
<feature type="compositionally biased region" description="Polar residues" evidence="1">
    <location>
        <begin position="196"/>
        <end position="207"/>
    </location>
</feature>
<dbReference type="EMBL" id="JAKOGI010000027">
    <property type="protein sequence ID" value="KAJ8448820.1"/>
    <property type="molecule type" value="Genomic_DNA"/>
</dbReference>
<dbReference type="AlphaFoldDB" id="A0A9Q1KS36"/>
<evidence type="ECO:0000313" key="4">
    <source>
        <dbReference type="Proteomes" id="UP001153076"/>
    </source>
</evidence>
<evidence type="ECO:0000256" key="2">
    <source>
        <dbReference type="SAM" id="Phobius"/>
    </source>
</evidence>
<dbReference type="Proteomes" id="UP001153076">
    <property type="component" value="Unassembled WGS sequence"/>
</dbReference>
<proteinExistence type="predicted"/>
<name>A0A9Q1KS36_9CARY</name>
<organism evidence="3 4">
    <name type="scientific">Carnegiea gigantea</name>
    <dbReference type="NCBI Taxonomy" id="171969"/>
    <lineage>
        <taxon>Eukaryota</taxon>
        <taxon>Viridiplantae</taxon>
        <taxon>Streptophyta</taxon>
        <taxon>Embryophyta</taxon>
        <taxon>Tracheophyta</taxon>
        <taxon>Spermatophyta</taxon>
        <taxon>Magnoliopsida</taxon>
        <taxon>eudicotyledons</taxon>
        <taxon>Gunneridae</taxon>
        <taxon>Pentapetalae</taxon>
        <taxon>Caryophyllales</taxon>
        <taxon>Cactineae</taxon>
        <taxon>Cactaceae</taxon>
        <taxon>Cactoideae</taxon>
        <taxon>Echinocereeae</taxon>
        <taxon>Carnegiea</taxon>
    </lineage>
</organism>
<keyword evidence="2" id="KW-0472">Membrane</keyword>
<reference evidence="3" key="1">
    <citation type="submission" date="2022-04" db="EMBL/GenBank/DDBJ databases">
        <title>Carnegiea gigantea Genome sequencing and assembly v2.</title>
        <authorList>
            <person name="Copetti D."/>
            <person name="Sanderson M.J."/>
            <person name="Burquez A."/>
            <person name="Wojciechowski M.F."/>
        </authorList>
    </citation>
    <scope>NUCLEOTIDE SEQUENCE</scope>
    <source>
        <strain evidence="3">SGP5-SGP5p</strain>
        <tissue evidence="3">Aerial part</tissue>
    </source>
</reference>
<dbReference type="PANTHER" id="PTHR36801:SF3">
    <property type="entry name" value="OS06G0150300 PROTEIN"/>
    <property type="match status" value="1"/>
</dbReference>
<sequence>MERGDNDMREVLDFAGEISAMGRNIPIVEITPSHSTLSLALFIVSMGALEDMSWREEKTQREDNDLRKVLDFVGEISAMGRNIPVVEITPSHSTLSLALFIVWMGALVAIVSSLCGIWSKKPAESSSTKGDSKANVDATVDITGSPLESPTQQAATNSDDADDDTSKPLPPPPSATKLELGDHSGDKRRKPKIDKSLSSLQPYISKNTSRRKLASSISMRMPTKIKDKASEFKDKAVEIKDDIGHHTRLKQQEDSLWTKRIMLGEKCRLRTGDDDDVILDDEIKNRILTKSRSHIPGSTPGASHPFLDQGAMTTSREEISNDKLKGKEIQLDPES</sequence>
<comment type="caution">
    <text evidence="3">The sequence shown here is derived from an EMBL/GenBank/DDBJ whole genome shotgun (WGS) entry which is preliminary data.</text>
</comment>
<dbReference type="OrthoDB" id="1703859at2759"/>
<feature type="region of interest" description="Disordered" evidence="1">
    <location>
        <begin position="290"/>
        <end position="335"/>
    </location>
</feature>
<protein>
    <submittedName>
        <fullName evidence="3">Uncharacterized protein</fullName>
    </submittedName>
</protein>
<evidence type="ECO:0000256" key="1">
    <source>
        <dbReference type="SAM" id="MobiDB-lite"/>
    </source>
</evidence>
<accession>A0A9Q1KS36</accession>
<feature type="region of interest" description="Disordered" evidence="1">
    <location>
        <begin position="141"/>
        <end position="216"/>
    </location>
</feature>
<feature type="compositionally biased region" description="Basic and acidic residues" evidence="1">
    <location>
        <begin position="315"/>
        <end position="335"/>
    </location>
</feature>
<keyword evidence="2" id="KW-0812">Transmembrane</keyword>
<keyword evidence="2" id="KW-1133">Transmembrane helix</keyword>
<keyword evidence="4" id="KW-1185">Reference proteome</keyword>